<accession>A0A7X0KKQ8</accession>
<dbReference type="SUPFAM" id="SSF55961">
    <property type="entry name" value="Bet v1-like"/>
    <property type="match status" value="1"/>
</dbReference>
<dbReference type="CDD" id="cd07818">
    <property type="entry name" value="SRPBCC_1"/>
    <property type="match status" value="1"/>
</dbReference>
<evidence type="ECO:0000313" key="2">
    <source>
        <dbReference type="Proteomes" id="UP000536262"/>
    </source>
</evidence>
<reference evidence="1 2" key="1">
    <citation type="submission" date="2020-08" db="EMBL/GenBank/DDBJ databases">
        <title>Genomic Encyclopedia of Type Strains, Phase IV (KMG-IV): sequencing the most valuable type-strain genomes for metagenomic binning, comparative biology and taxonomic classification.</title>
        <authorList>
            <person name="Goeker M."/>
        </authorList>
    </citation>
    <scope>NUCLEOTIDE SEQUENCE [LARGE SCALE GENOMIC DNA]</scope>
    <source>
        <strain evidence="1 2">DSM 7051</strain>
    </source>
</reference>
<proteinExistence type="predicted"/>
<name>A0A7X0KKQ8_9HYPH</name>
<dbReference type="Gene3D" id="3.30.530.20">
    <property type="match status" value="1"/>
</dbReference>
<dbReference type="InterPro" id="IPR023393">
    <property type="entry name" value="START-like_dom_sf"/>
</dbReference>
<organism evidence="1 2">
    <name type="scientific">Aminobacter aganoensis</name>
    <dbReference type="NCBI Taxonomy" id="83264"/>
    <lineage>
        <taxon>Bacteria</taxon>
        <taxon>Pseudomonadati</taxon>
        <taxon>Pseudomonadota</taxon>
        <taxon>Alphaproteobacteria</taxon>
        <taxon>Hyphomicrobiales</taxon>
        <taxon>Phyllobacteriaceae</taxon>
        <taxon>Aminobacter</taxon>
    </lineage>
</organism>
<dbReference type="EMBL" id="JACHOU010000003">
    <property type="protein sequence ID" value="MBB6354267.1"/>
    <property type="molecule type" value="Genomic_DNA"/>
</dbReference>
<protein>
    <submittedName>
        <fullName evidence="1">Uncharacterized protein YndB with AHSA1/START domain</fullName>
    </submittedName>
</protein>
<dbReference type="InterPro" id="IPR019587">
    <property type="entry name" value="Polyketide_cyclase/dehydratase"/>
</dbReference>
<evidence type="ECO:0000313" key="1">
    <source>
        <dbReference type="EMBL" id="MBB6354267.1"/>
    </source>
</evidence>
<comment type="caution">
    <text evidence="1">The sequence shown here is derived from an EMBL/GenBank/DDBJ whole genome shotgun (WGS) entry which is preliminary data.</text>
</comment>
<dbReference type="Proteomes" id="UP000536262">
    <property type="component" value="Unassembled WGS sequence"/>
</dbReference>
<gene>
    <name evidence="1" type="ORF">GGR00_002041</name>
</gene>
<dbReference type="Pfam" id="PF10604">
    <property type="entry name" value="Polyketide_cyc2"/>
    <property type="match status" value="1"/>
</dbReference>
<sequence length="183" mass="20502">MQFLAIILGLAVLAIIAILAIATTKPATFTIRRTTYVDAAPEAIFPLINDFRRWRDWSPYEDRDADLKRTLSGAEAGEGAVYEWSGNKNVGTGRMEITDVAEPHKIVIKLDFMKPFEAHNVARFTMEPQGARTRLGWEMTGPSPFMSKVMQVFMNFDKMVGADFEMGLARLKAIAEQERLAAT</sequence>
<keyword evidence="2" id="KW-1185">Reference proteome</keyword>
<dbReference type="AlphaFoldDB" id="A0A7X0KKQ8"/>
<dbReference type="RefSeq" id="WP_055980420.1">
    <property type="nucleotide sequence ID" value="NZ_BAABEG010000001.1"/>
</dbReference>